<protein>
    <recommendedName>
        <fullName evidence="1">non-specific serine/threonine protein kinase</fullName>
        <ecNumber evidence="1">2.7.11.1</ecNumber>
    </recommendedName>
</protein>
<accession>A0A923SSB5</accession>
<feature type="domain" description="Protein kinase" evidence="10">
    <location>
        <begin position="1"/>
        <end position="246"/>
    </location>
</feature>
<comment type="caution">
    <text evidence="11">The sequence shown here is derived from an EMBL/GenBank/DDBJ whole genome shotgun (WGS) entry which is preliminary data.</text>
</comment>
<comment type="catalytic activity">
    <reaction evidence="8">
        <text>L-seryl-[protein] + ATP = O-phospho-L-seryl-[protein] + ADP + H(+)</text>
        <dbReference type="Rhea" id="RHEA:17989"/>
        <dbReference type="Rhea" id="RHEA-COMP:9863"/>
        <dbReference type="Rhea" id="RHEA-COMP:11604"/>
        <dbReference type="ChEBI" id="CHEBI:15378"/>
        <dbReference type="ChEBI" id="CHEBI:29999"/>
        <dbReference type="ChEBI" id="CHEBI:30616"/>
        <dbReference type="ChEBI" id="CHEBI:83421"/>
        <dbReference type="ChEBI" id="CHEBI:456216"/>
        <dbReference type="EC" id="2.7.11.1"/>
    </reaction>
</comment>
<keyword evidence="9" id="KW-0472">Membrane</keyword>
<evidence type="ECO:0000256" key="4">
    <source>
        <dbReference type="ARBA" id="ARBA00022741"/>
    </source>
</evidence>
<evidence type="ECO:0000256" key="5">
    <source>
        <dbReference type="ARBA" id="ARBA00022777"/>
    </source>
</evidence>
<dbReference type="EMBL" id="JACRWC010000109">
    <property type="protein sequence ID" value="MBC6000175.1"/>
    <property type="molecule type" value="Genomic_DNA"/>
</dbReference>
<evidence type="ECO:0000313" key="12">
    <source>
        <dbReference type="Proteomes" id="UP000644115"/>
    </source>
</evidence>
<evidence type="ECO:0000256" key="3">
    <source>
        <dbReference type="ARBA" id="ARBA00022679"/>
    </source>
</evidence>
<evidence type="ECO:0000256" key="1">
    <source>
        <dbReference type="ARBA" id="ARBA00012513"/>
    </source>
</evidence>
<dbReference type="InterPro" id="IPR000719">
    <property type="entry name" value="Prot_kinase_dom"/>
</dbReference>
<dbReference type="PANTHER" id="PTHR24363">
    <property type="entry name" value="SERINE/THREONINE PROTEIN KINASE"/>
    <property type="match status" value="1"/>
</dbReference>
<evidence type="ECO:0000256" key="7">
    <source>
        <dbReference type="ARBA" id="ARBA00047899"/>
    </source>
</evidence>
<evidence type="ECO:0000256" key="8">
    <source>
        <dbReference type="ARBA" id="ARBA00048679"/>
    </source>
</evidence>
<feature type="transmembrane region" description="Helical" evidence="9">
    <location>
        <begin position="245"/>
        <end position="265"/>
    </location>
</feature>
<dbReference type="InterPro" id="IPR008271">
    <property type="entry name" value="Ser/Thr_kinase_AS"/>
</dbReference>
<dbReference type="Gene3D" id="1.10.510.10">
    <property type="entry name" value="Transferase(Phosphotransferase) domain 1"/>
    <property type="match status" value="1"/>
</dbReference>
<dbReference type="CDD" id="cd14014">
    <property type="entry name" value="STKc_PknB_like"/>
    <property type="match status" value="1"/>
</dbReference>
<dbReference type="EC" id="2.7.11.1" evidence="1"/>
<sequence length="332" mass="37359">MSSYREIDVLDETKPILLVQDTDTRKMYVKKPIPAHNRELYNKLQVFSFSGIPQIHEFCETEEGLFLYEDYISGQTLQTVLNESFNLPEDAAVDIVCQLCDILSPLHRCDPPIIHRDIKPSNILLTPSDHVILIDFDASREFDAGKPEDTVLLGTREYAAPEQYGFGQSDARSDIYALGVLLNKMLTGTYPRYERPAESLGEIITRCTALLPEQRYASVEELKSALISRSSKSLPPCPVRKSHPILAFLLSIAAIMIGSSLSIPTKTSTQHLMQDHICVTLWLLFLVMLLCNIGGISDKLPILRRSTVSGFLFWMLFSGFLAAGLLRLLYLF</sequence>
<gene>
    <name evidence="11" type="ORF">H8876_09205</name>
</gene>
<keyword evidence="12" id="KW-1185">Reference proteome</keyword>
<dbReference type="PANTHER" id="PTHR24363:SF0">
    <property type="entry name" value="SERINE_THREONINE KINASE LIKE DOMAIN CONTAINING 1"/>
    <property type="match status" value="1"/>
</dbReference>
<name>A0A923SSB5_9FIRM</name>
<evidence type="ECO:0000313" key="11">
    <source>
        <dbReference type="EMBL" id="MBC6000175.1"/>
    </source>
</evidence>
<feature type="transmembrane region" description="Helical" evidence="9">
    <location>
        <begin position="277"/>
        <end position="296"/>
    </location>
</feature>
<keyword evidence="9" id="KW-0812">Transmembrane</keyword>
<keyword evidence="5 11" id="KW-0418">Kinase</keyword>
<evidence type="ECO:0000256" key="9">
    <source>
        <dbReference type="SAM" id="Phobius"/>
    </source>
</evidence>
<reference evidence="11" key="1">
    <citation type="submission" date="2020-08" db="EMBL/GenBank/DDBJ databases">
        <authorList>
            <person name="Liu C."/>
            <person name="Sun Q."/>
        </authorList>
    </citation>
    <scope>NUCLEOTIDE SEQUENCE</scope>
    <source>
        <strain evidence="11">BX16</strain>
    </source>
</reference>
<dbReference type="RefSeq" id="WP_249287496.1">
    <property type="nucleotide sequence ID" value="NZ_JACRWC010000109.1"/>
</dbReference>
<comment type="catalytic activity">
    <reaction evidence="7">
        <text>L-threonyl-[protein] + ATP = O-phospho-L-threonyl-[protein] + ADP + H(+)</text>
        <dbReference type="Rhea" id="RHEA:46608"/>
        <dbReference type="Rhea" id="RHEA-COMP:11060"/>
        <dbReference type="Rhea" id="RHEA-COMP:11605"/>
        <dbReference type="ChEBI" id="CHEBI:15378"/>
        <dbReference type="ChEBI" id="CHEBI:30013"/>
        <dbReference type="ChEBI" id="CHEBI:30616"/>
        <dbReference type="ChEBI" id="CHEBI:61977"/>
        <dbReference type="ChEBI" id="CHEBI:456216"/>
        <dbReference type="EC" id="2.7.11.1"/>
    </reaction>
</comment>
<dbReference type="PROSITE" id="PS00108">
    <property type="entry name" value="PROTEIN_KINASE_ST"/>
    <property type="match status" value="1"/>
</dbReference>
<dbReference type="AlphaFoldDB" id="A0A923SSB5"/>
<dbReference type="SMART" id="SM00220">
    <property type="entry name" value="S_TKc"/>
    <property type="match status" value="1"/>
</dbReference>
<evidence type="ECO:0000259" key="10">
    <source>
        <dbReference type="PROSITE" id="PS50011"/>
    </source>
</evidence>
<dbReference type="Pfam" id="PF00069">
    <property type="entry name" value="Pkinase"/>
    <property type="match status" value="1"/>
</dbReference>
<dbReference type="InterPro" id="IPR011009">
    <property type="entry name" value="Kinase-like_dom_sf"/>
</dbReference>
<proteinExistence type="predicted"/>
<dbReference type="SUPFAM" id="SSF56112">
    <property type="entry name" value="Protein kinase-like (PK-like)"/>
    <property type="match status" value="1"/>
</dbReference>
<dbReference type="PROSITE" id="PS50011">
    <property type="entry name" value="PROTEIN_KINASE_DOM"/>
    <property type="match status" value="1"/>
</dbReference>
<evidence type="ECO:0000256" key="6">
    <source>
        <dbReference type="ARBA" id="ARBA00022840"/>
    </source>
</evidence>
<keyword evidence="2 11" id="KW-0723">Serine/threonine-protein kinase</keyword>
<evidence type="ECO:0000256" key="2">
    <source>
        <dbReference type="ARBA" id="ARBA00022527"/>
    </source>
</evidence>
<feature type="transmembrane region" description="Helical" evidence="9">
    <location>
        <begin position="308"/>
        <end position="330"/>
    </location>
</feature>
<keyword evidence="6" id="KW-0067">ATP-binding</keyword>
<dbReference type="GO" id="GO:0004674">
    <property type="term" value="F:protein serine/threonine kinase activity"/>
    <property type="evidence" value="ECO:0007669"/>
    <property type="project" value="UniProtKB-KW"/>
</dbReference>
<dbReference type="GO" id="GO:0005524">
    <property type="term" value="F:ATP binding"/>
    <property type="evidence" value="ECO:0007669"/>
    <property type="project" value="UniProtKB-KW"/>
</dbReference>
<keyword evidence="4" id="KW-0547">Nucleotide-binding</keyword>
<keyword evidence="9" id="KW-1133">Transmembrane helix</keyword>
<dbReference type="Proteomes" id="UP000644115">
    <property type="component" value="Unassembled WGS sequence"/>
</dbReference>
<organism evidence="11 12">
    <name type="scientific">Lentihominibacter faecis</name>
    <dbReference type="NCBI Taxonomy" id="2764712"/>
    <lineage>
        <taxon>Bacteria</taxon>
        <taxon>Bacillati</taxon>
        <taxon>Bacillota</taxon>
        <taxon>Clostridia</taxon>
        <taxon>Peptostreptococcales</taxon>
        <taxon>Anaerovoracaceae</taxon>
        <taxon>Lentihominibacter</taxon>
    </lineage>
</organism>
<keyword evidence="3" id="KW-0808">Transferase</keyword>